<proteinExistence type="inferred from homology"/>
<dbReference type="PROSITE" id="PS50082">
    <property type="entry name" value="WD_REPEATS_2"/>
    <property type="match status" value="3"/>
</dbReference>
<dbReference type="InterPro" id="IPR015943">
    <property type="entry name" value="WD40/YVTN_repeat-like_dom_sf"/>
</dbReference>
<name>A0A8K0EBD7_BRALA</name>
<dbReference type="EMBL" id="OV696699">
    <property type="protein sequence ID" value="CAH1244984.1"/>
    <property type="molecule type" value="Genomic_DNA"/>
</dbReference>
<feature type="repeat" description="WD" evidence="11">
    <location>
        <begin position="208"/>
        <end position="244"/>
    </location>
</feature>
<dbReference type="FunFam" id="2.130.10.10:FF:001709">
    <property type="entry name" value="Elongator complex protein 2"/>
    <property type="match status" value="1"/>
</dbReference>
<evidence type="ECO:0000256" key="1">
    <source>
        <dbReference type="ARBA" id="ARBA00004123"/>
    </source>
</evidence>
<dbReference type="SUPFAM" id="SSF50978">
    <property type="entry name" value="WD40 repeat-like"/>
    <property type="match status" value="3"/>
</dbReference>
<keyword evidence="13" id="KW-1185">Reference proteome</keyword>
<evidence type="ECO:0000256" key="6">
    <source>
        <dbReference type="ARBA" id="ARBA00022490"/>
    </source>
</evidence>
<dbReference type="OrthoDB" id="27911at2759"/>
<keyword evidence="8" id="KW-0819">tRNA processing</keyword>
<evidence type="ECO:0000256" key="8">
    <source>
        <dbReference type="ARBA" id="ARBA00022694"/>
    </source>
</evidence>
<evidence type="ECO:0000256" key="2">
    <source>
        <dbReference type="ARBA" id="ARBA00004496"/>
    </source>
</evidence>
<dbReference type="GO" id="GO:0005737">
    <property type="term" value="C:cytoplasm"/>
    <property type="evidence" value="ECO:0007669"/>
    <property type="project" value="UniProtKB-SubCell"/>
</dbReference>
<dbReference type="InterPro" id="IPR001680">
    <property type="entry name" value="WD40_rpt"/>
</dbReference>
<evidence type="ECO:0000256" key="4">
    <source>
        <dbReference type="ARBA" id="ARBA00005881"/>
    </source>
</evidence>
<dbReference type="InterPro" id="IPR036322">
    <property type="entry name" value="WD40_repeat_dom_sf"/>
</dbReference>
<protein>
    <recommendedName>
        <fullName evidence="5">Elongator complex protein 2</fullName>
    </recommendedName>
</protein>
<reference evidence="12" key="1">
    <citation type="submission" date="2022-01" db="EMBL/GenBank/DDBJ databases">
        <authorList>
            <person name="Braso-Vives M."/>
        </authorList>
    </citation>
    <scope>NUCLEOTIDE SEQUENCE</scope>
</reference>
<feature type="repeat" description="WD" evidence="11">
    <location>
        <begin position="671"/>
        <end position="702"/>
    </location>
</feature>
<dbReference type="FunFam" id="2.130.10.10:FF:003649">
    <property type="entry name" value="Elongator acetyltransferase complex subunit 2"/>
    <property type="match status" value="1"/>
</dbReference>
<dbReference type="GO" id="GO:0002098">
    <property type="term" value="P:tRNA wobble uridine modification"/>
    <property type="evidence" value="ECO:0007669"/>
    <property type="project" value="InterPro"/>
</dbReference>
<gene>
    <name evidence="12" type="primary">ELP2</name>
    <name evidence="12" type="ORF">BLAG_LOCUS7471</name>
</gene>
<keyword evidence="10" id="KW-0539">Nucleus</keyword>
<dbReference type="SMART" id="SM00320">
    <property type="entry name" value="WD40"/>
    <property type="match status" value="11"/>
</dbReference>
<dbReference type="Gene3D" id="2.130.10.10">
    <property type="entry name" value="YVTN repeat-like/Quinoprotein amine dehydrogenase"/>
    <property type="match status" value="5"/>
</dbReference>
<evidence type="ECO:0000313" key="12">
    <source>
        <dbReference type="EMBL" id="CAH1244984.1"/>
    </source>
</evidence>
<evidence type="ECO:0000256" key="9">
    <source>
        <dbReference type="ARBA" id="ARBA00022737"/>
    </source>
</evidence>
<evidence type="ECO:0000256" key="3">
    <source>
        <dbReference type="ARBA" id="ARBA00005043"/>
    </source>
</evidence>
<keyword evidence="9" id="KW-0677">Repeat</keyword>
<comment type="pathway">
    <text evidence="3">tRNA modification; 5-methoxycarbonylmethyl-2-thiouridine-tRNA biosynthesis.</text>
</comment>
<keyword evidence="7 11" id="KW-0853">WD repeat</keyword>
<dbReference type="InterPro" id="IPR037289">
    <property type="entry name" value="Elp2"/>
</dbReference>
<dbReference type="FunFam" id="2.130.10.10:FF:000575">
    <property type="entry name" value="Elongator acetyltransferase complex subunit 2"/>
    <property type="match status" value="1"/>
</dbReference>
<evidence type="ECO:0000313" key="13">
    <source>
        <dbReference type="Proteomes" id="UP000838412"/>
    </source>
</evidence>
<organism evidence="12 13">
    <name type="scientific">Branchiostoma lanceolatum</name>
    <name type="common">Common lancelet</name>
    <name type="synonym">Amphioxus lanceolatum</name>
    <dbReference type="NCBI Taxonomy" id="7740"/>
    <lineage>
        <taxon>Eukaryota</taxon>
        <taxon>Metazoa</taxon>
        <taxon>Chordata</taxon>
        <taxon>Cephalochordata</taxon>
        <taxon>Leptocardii</taxon>
        <taxon>Amphioxiformes</taxon>
        <taxon>Branchiostomatidae</taxon>
        <taxon>Branchiostoma</taxon>
    </lineage>
</organism>
<dbReference type="Proteomes" id="UP000838412">
    <property type="component" value="Chromosome 14"/>
</dbReference>
<dbReference type="GO" id="GO:0005634">
    <property type="term" value="C:nucleus"/>
    <property type="evidence" value="ECO:0007669"/>
    <property type="project" value="UniProtKB-SubCell"/>
</dbReference>
<accession>A0A8K0EBD7</accession>
<comment type="similarity">
    <text evidence="4">Belongs to the WD repeat ELP2 family.</text>
</comment>
<dbReference type="PANTHER" id="PTHR44111">
    <property type="entry name" value="ELONGATOR COMPLEX PROTEIN 2"/>
    <property type="match status" value="1"/>
</dbReference>
<feature type="repeat" description="WD" evidence="11">
    <location>
        <begin position="132"/>
        <end position="155"/>
    </location>
</feature>
<dbReference type="GO" id="GO:0033588">
    <property type="term" value="C:elongator holoenzyme complex"/>
    <property type="evidence" value="ECO:0007669"/>
    <property type="project" value="InterPro"/>
</dbReference>
<evidence type="ECO:0000256" key="11">
    <source>
        <dbReference type="PROSITE-ProRule" id="PRU00221"/>
    </source>
</evidence>
<dbReference type="PANTHER" id="PTHR44111:SF1">
    <property type="entry name" value="ELONGATOR COMPLEX PROTEIN 2"/>
    <property type="match status" value="1"/>
</dbReference>
<dbReference type="AlphaFoldDB" id="A0A8K0EBD7"/>
<evidence type="ECO:0000256" key="7">
    <source>
        <dbReference type="ARBA" id="ARBA00022574"/>
    </source>
</evidence>
<dbReference type="Pfam" id="PF00400">
    <property type="entry name" value="WD40"/>
    <property type="match status" value="7"/>
</dbReference>
<comment type="subcellular location">
    <subcellularLocation>
        <location evidence="2">Cytoplasm</location>
    </subcellularLocation>
    <subcellularLocation>
        <location evidence="1">Nucleus</location>
    </subcellularLocation>
</comment>
<keyword evidence="6" id="KW-0963">Cytoplasm</keyword>
<evidence type="ECO:0000256" key="10">
    <source>
        <dbReference type="ARBA" id="ARBA00023242"/>
    </source>
</evidence>
<evidence type="ECO:0000256" key="5">
    <source>
        <dbReference type="ARBA" id="ARBA00020267"/>
    </source>
</evidence>
<dbReference type="UniPathway" id="UPA00988"/>
<sequence length="831" mass="92028">MAAHGGVETCFISAACNRSPFSLSWGRNGLVLYGSGNLVAVYQPKNGDESGSVLQTLSQHTAKVTCVRWIPKGNGEPSDEFVVGSADKTASLWRRHESKFKVMSVLRGHSAAVTIAEAMYVPTSNKDEFFTLLATSSVDSTVRIWEKKQGSDEVTCLQTVSCGNSFALDLALYTLPTTSVPVLACGWDDDRIHLWVRQGEGFREVATLKGHEDWVRGVEFTANDDGDLLLASCGQDCFIRVWKITLQHGEEQVAEDEIRVKEKSFTIQHGDKSQSYAVVLEAVLSGHENWIYGVHWQPAVFNDGSRHQPLCLLSASMDKTMILWKPDPGSGIWLDQDRVGEVGGNTLGFLGCQFSPDGQSIIAHGFQGALHLWHHVELTQQTSWEPGVTVGGHFDGVEDIAWDPDGGEFLLSVSLDRTTRLFAPWRREGLKPQWHELGRPQIHGYAINCLAMVNRYQFVSGGDEKVLRVFDAPKNFLQNLKNVSGVDISKDMVAREVSNVPEGASVPALGLSNKALYEGEMTVADDADREIPSSFSEQYPQMYYQPLELHRPPTEEHLLQNTLWPETQKLYGHGYELFCVACNRQGTLVASACKASKAEHAAILLWDTTSWRQVGCLESHSLTVTQLRFSHSGHLLLSVSRDRTWALFRRQAADQADGGLFTRIACTDKKTSVHSRIIWGCSWSHDDNFFATASRDKKVVVWGWRPDHSPAEGCLGECCARSTTLDVGEAATAVDFAPVLAGSKGYCLAIGKESGTVVLYYWNPAGGKEDWTLQTTIDKSDLGHCLAVRRLAWRPASWNAESEERNKYLQLASCGDDFTMRIFNISVDILT</sequence>